<evidence type="ECO:0000256" key="4">
    <source>
        <dbReference type="ARBA" id="ARBA00022917"/>
    </source>
</evidence>
<dbReference type="PANTHER" id="PTHR43116:SF3">
    <property type="entry name" value="CLASS I PEPTIDE CHAIN RELEASE FACTOR"/>
    <property type="match status" value="1"/>
</dbReference>
<dbReference type="InterPro" id="IPR004374">
    <property type="entry name" value="PrfB"/>
</dbReference>
<keyword evidence="9" id="KW-1185">Reference proteome</keyword>
<comment type="PTM">
    <text evidence="5">Methylated by PrmC. Methylation increases the termination efficiency of RF2.</text>
</comment>
<dbReference type="InterPro" id="IPR045853">
    <property type="entry name" value="Pep_chain_release_fac_I_sf"/>
</dbReference>
<dbReference type="Proteomes" id="UP000275925">
    <property type="component" value="Unassembled WGS sequence"/>
</dbReference>
<organism evidence="8 9">
    <name type="scientific">Candidatus Termititenax persephonae</name>
    <dbReference type="NCBI Taxonomy" id="2218525"/>
    <lineage>
        <taxon>Bacteria</taxon>
        <taxon>Bacillati</taxon>
        <taxon>Candidatus Margulisiibacteriota</taxon>
        <taxon>Candidatus Termititenacia</taxon>
        <taxon>Candidatus Termititenacales</taxon>
        <taxon>Candidatus Termititenacaceae</taxon>
        <taxon>Candidatus Termititenax</taxon>
    </lineage>
</organism>
<reference evidence="8 9" key="1">
    <citation type="journal article" date="2019" name="ISME J.">
        <title>Genome analyses of uncultured TG2/ZB3 bacteria in 'Margulisbacteria' specifically attached to ectosymbiotic spirochetes of protists in the termite gut.</title>
        <authorList>
            <person name="Utami Y.D."/>
            <person name="Kuwahara H."/>
            <person name="Igai K."/>
            <person name="Murakami T."/>
            <person name="Sugaya K."/>
            <person name="Morikawa T."/>
            <person name="Nagura Y."/>
            <person name="Yuki M."/>
            <person name="Deevong P."/>
            <person name="Inoue T."/>
            <person name="Kihara K."/>
            <person name="Lo N."/>
            <person name="Yamada A."/>
            <person name="Ohkuma M."/>
            <person name="Hongoh Y."/>
        </authorList>
    </citation>
    <scope>NUCLEOTIDE SEQUENCE [LARGE SCALE GENOMIC DNA]</scope>
    <source>
        <strain evidence="8">NkOx7-02</strain>
    </source>
</reference>
<comment type="function">
    <text evidence="1 5">Peptide chain release factor 2 directs the termination of translation in response to the peptide chain termination codons UGA and UAA.</text>
</comment>
<accession>A0A388TGT7</accession>
<evidence type="ECO:0000256" key="5">
    <source>
        <dbReference type="HAMAP-Rule" id="MF_00094"/>
    </source>
</evidence>
<dbReference type="SUPFAM" id="SSF75620">
    <property type="entry name" value="Release factor"/>
    <property type="match status" value="1"/>
</dbReference>
<dbReference type="EMBL" id="BGZO01000023">
    <property type="protein sequence ID" value="GBR76309.1"/>
    <property type="molecule type" value="Genomic_DNA"/>
</dbReference>
<evidence type="ECO:0000313" key="9">
    <source>
        <dbReference type="Proteomes" id="UP000275925"/>
    </source>
</evidence>
<evidence type="ECO:0000259" key="7">
    <source>
        <dbReference type="PROSITE" id="PS00745"/>
    </source>
</evidence>
<comment type="similarity">
    <text evidence="2 5">Belongs to the prokaryotic/mitochondrial release factor family.</text>
</comment>
<dbReference type="GO" id="GO:0005737">
    <property type="term" value="C:cytoplasm"/>
    <property type="evidence" value="ECO:0007669"/>
    <property type="project" value="UniProtKB-SubCell"/>
</dbReference>
<dbReference type="HAMAP" id="MF_00094">
    <property type="entry name" value="Rel_fac_2"/>
    <property type="match status" value="1"/>
</dbReference>
<evidence type="ECO:0000313" key="8">
    <source>
        <dbReference type="EMBL" id="GBR76309.1"/>
    </source>
</evidence>
<evidence type="ECO:0000256" key="2">
    <source>
        <dbReference type="ARBA" id="ARBA00010835"/>
    </source>
</evidence>
<dbReference type="FunFam" id="3.30.160.20:FF:000004">
    <property type="entry name" value="Peptide chain release factor 1"/>
    <property type="match status" value="1"/>
</dbReference>
<sequence length="308" mass="34382">MKNKQALLAQVSSLERDYADAQAFYELLADEPDQSAETELSGLLEALRQKIHELDLQLKLSGEHDQANAILSINSGAGGTDAQDWAEMLLRLYLRFAEQRGFSAEVIDYSPGEEAGLKSATVLLSGQYAYGYLKSEKGVHRLVRISPFNANGKRQTSFASVDIVPQLELAETVAIDPADLRIDTFRSSGAGGQHINKTDSAVRITHLPTGIVVQCQNRRSQIQNRDTALQVLQARLLALQKIQHKEKISEIQGEQKDIAWGSQIRSYVLHPYSLVKDHRLQVETANVQKVMNGDIMPFIEAYLLRKER</sequence>
<keyword evidence="5" id="KW-0963">Cytoplasm</keyword>
<dbReference type="PROSITE" id="PS00745">
    <property type="entry name" value="RF_PROK_I"/>
    <property type="match status" value="1"/>
</dbReference>
<dbReference type="PANTHER" id="PTHR43116">
    <property type="entry name" value="PEPTIDE CHAIN RELEASE FACTOR 2"/>
    <property type="match status" value="1"/>
</dbReference>
<keyword evidence="3 5" id="KW-0488">Methylation</keyword>
<evidence type="ECO:0000256" key="6">
    <source>
        <dbReference type="NCBIfam" id="TIGR00020"/>
    </source>
</evidence>
<evidence type="ECO:0000256" key="1">
    <source>
        <dbReference type="ARBA" id="ARBA00002613"/>
    </source>
</evidence>
<feature type="domain" description="Prokaryotic-type class I peptide chain release factors" evidence="7">
    <location>
        <begin position="186"/>
        <end position="202"/>
    </location>
</feature>
<dbReference type="Pfam" id="PF03462">
    <property type="entry name" value="PCRF"/>
    <property type="match status" value="1"/>
</dbReference>
<name>A0A388TGT7_9BACT</name>
<dbReference type="GO" id="GO:0016149">
    <property type="term" value="F:translation release factor activity, codon specific"/>
    <property type="evidence" value="ECO:0007669"/>
    <property type="project" value="UniProtKB-UniRule"/>
</dbReference>
<proteinExistence type="inferred from homology"/>
<comment type="caution">
    <text evidence="8">The sequence shown here is derived from an EMBL/GenBank/DDBJ whole genome shotgun (WGS) entry which is preliminary data.</text>
</comment>
<dbReference type="SMART" id="SM00937">
    <property type="entry name" value="PCRF"/>
    <property type="match status" value="1"/>
</dbReference>
<comment type="subcellular location">
    <subcellularLocation>
        <location evidence="5">Cytoplasm</location>
    </subcellularLocation>
</comment>
<dbReference type="Gene3D" id="3.30.70.1660">
    <property type="match status" value="1"/>
</dbReference>
<dbReference type="InterPro" id="IPR000352">
    <property type="entry name" value="Pep_chain_release_fac_I"/>
</dbReference>
<dbReference type="NCBIfam" id="TIGR00020">
    <property type="entry name" value="prfB"/>
    <property type="match status" value="1"/>
</dbReference>
<gene>
    <name evidence="5 8" type="primary">prfB</name>
    <name evidence="8" type="ORF">NO2_0879</name>
</gene>
<dbReference type="InterPro" id="IPR005139">
    <property type="entry name" value="PCRF"/>
</dbReference>
<dbReference type="AlphaFoldDB" id="A0A388TGT7"/>
<evidence type="ECO:0000256" key="3">
    <source>
        <dbReference type="ARBA" id="ARBA00022481"/>
    </source>
</evidence>
<feature type="modified residue" description="N5-methylglutamine" evidence="5">
    <location>
        <position position="193"/>
    </location>
</feature>
<dbReference type="Gene3D" id="3.30.160.20">
    <property type="match status" value="1"/>
</dbReference>
<protein>
    <recommendedName>
        <fullName evidence="5 6">Peptide chain release factor 2</fullName>
        <shortName evidence="5">RF-2</shortName>
    </recommendedName>
</protein>
<dbReference type="Pfam" id="PF00472">
    <property type="entry name" value="RF-1"/>
    <property type="match status" value="1"/>
</dbReference>
<keyword evidence="4 5" id="KW-0648">Protein biosynthesis</keyword>